<organism evidence="2 3">
    <name type="scientific">Manduca sexta</name>
    <name type="common">Tobacco hawkmoth</name>
    <name type="synonym">Tobacco hornworm</name>
    <dbReference type="NCBI Taxonomy" id="7130"/>
    <lineage>
        <taxon>Eukaryota</taxon>
        <taxon>Metazoa</taxon>
        <taxon>Ecdysozoa</taxon>
        <taxon>Arthropoda</taxon>
        <taxon>Hexapoda</taxon>
        <taxon>Insecta</taxon>
        <taxon>Pterygota</taxon>
        <taxon>Neoptera</taxon>
        <taxon>Endopterygota</taxon>
        <taxon>Lepidoptera</taxon>
        <taxon>Glossata</taxon>
        <taxon>Ditrysia</taxon>
        <taxon>Bombycoidea</taxon>
        <taxon>Sphingidae</taxon>
        <taxon>Sphinginae</taxon>
        <taxon>Sphingini</taxon>
        <taxon>Manduca</taxon>
    </lineage>
</organism>
<accession>A0A921ZC49</accession>
<dbReference type="EMBL" id="JH668460">
    <property type="protein sequence ID" value="KAG6454194.1"/>
    <property type="molecule type" value="Genomic_DNA"/>
</dbReference>
<sequence length="527" mass="63482">MCEPPQQVRQKIPKDGVGPRGVPDCYYTSRVLNSTFRYEKFVRKLRVLEEEQRRGADNKLKELKDKQYSDFFISCDRRSLVNNVARRVELCMASYEEDVKRKRQRLLELFAAEEEADIRKLVAQAQAGAAALWSDKQRRLQHLLQKRKQEHLDKYKDTPLSKCVHVLPCIFKLRAKEAEQIQLYQMREKQARKMAAAELDNMWHEVAMMESDALAARMEQDTIERLRRDRECKLYTDLQLQQRQLQRRRERDMLREEARRFRAAWDEDIRLQEDAERRRTQQRLETARERDRMIQERRRVRERQQQDEQLLADTWDSLAGQGRADQLAGIQLAKRKERELDECNKSLAALRDEFARLESAHDDELQREAQRRQDAMDHKRCEYKAWARDTNQEVRKAMVEQIQARQEARQHQHQHKQQEEEYQRQVADQLQLLVTHKQHTDAAARKRHQQDLVQQMEYNTLLKERARQEELDQIRKCQLATQEYQQEINRMMCRPFFSEEVHPFMKQMARGLKMQEKCPCSRPDHCQ</sequence>
<dbReference type="Proteomes" id="UP000791440">
    <property type="component" value="Unassembled WGS sequence"/>
</dbReference>
<evidence type="ECO:0000256" key="1">
    <source>
        <dbReference type="SAM" id="Coils"/>
    </source>
</evidence>
<keyword evidence="1" id="KW-0175">Coiled coil</keyword>
<dbReference type="AlphaFoldDB" id="A0A921ZC49"/>
<reference evidence="2" key="1">
    <citation type="journal article" date="2016" name="Insect Biochem. Mol. Biol.">
        <title>Multifaceted biological insights from a draft genome sequence of the tobacco hornworm moth, Manduca sexta.</title>
        <authorList>
            <person name="Kanost M.R."/>
            <person name="Arrese E.L."/>
            <person name="Cao X."/>
            <person name="Chen Y.R."/>
            <person name="Chellapilla S."/>
            <person name="Goldsmith M.R."/>
            <person name="Grosse-Wilde E."/>
            <person name="Heckel D.G."/>
            <person name="Herndon N."/>
            <person name="Jiang H."/>
            <person name="Papanicolaou A."/>
            <person name="Qu J."/>
            <person name="Soulages J.L."/>
            <person name="Vogel H."/>
            <person name="Walters J."/>
            <person name="Waterhouse R.M."/>
            <person name="Ahn S.J."/>
            <person name="Almeida F.C."/>
            <person name="An C."/>
            <person name="Aqrawi P."/>
            <person name="Bretschneider A."/>
            <person name="Bryant W.B."/>
            <person name="Bucks S."/>
            <person name="Chao H."/>
            <person name="Chevignon G."/>
            <person name="Christen J.M."/>
            <person name="Clarke D.F."/>
            <person name="Dittmer N.T."/>
            <person name="Ferguson L.C.F."/>
            <person name="Garavelou S."/>
            <person name="Gordon K.H.J."/>
            <person name="Gunaratna R.T."/>
            <person name="Han Y."/>
            <person name="Hauser F."/>
            <person name="He Y."/>
            <person name="Heidel-Fischer H."/>
            <person name="Hirsh A."/>
            <person name="Hu Y."/>
            <person name="Jiang H."/>
            <person name="Kalra D."/>
            <person name="Klinner C."/>
            <person name="Konig C."/>
            <person name="Kovar C."/>
            <person name="Kroll A.R."/>
            <person name="Kuwar S.S."/>
            <person name="Lee S.L."/>
            <person name="Lehman R."/>
            <person name="Li K."/>
            <person name="Li Z."/>
            <person name="Liang H."/>
            <person name="Lovelace S."/>
            <person name="Lu Z."/>
            <person name="Mansfield J.H."/>
            <person name="McCulloch K.J."/>
            <person name="Mathew T."/>
            <person name="Morton B."/>
            <person name="Muzny D.M."/>
            <person name="Neunemann D."/>
            <person name="Ongeri F."/>
            <person name="Pauchet Y."/>
            <person name="Pu L.L."/>
            <person name="Pyrousis I."/>
            <person name="Rao X.J."/>
            <person name="Redding A."/>
            <person name="Roesel C."/>
            <person name="Sanchez-Gracia A."/>
            <person name="Schaack S."/>
            <person name="Shukla A."/>
            <person name="Tetreau G."/>
            <person name="Wang Y."/>
            <person name="Xiong G.H."/>
            <person name="Traut W."/>
            <person name="Walsh T.K."/>
            <person name="Worley K.C."/>
            <person name="Wu D."/>
            <person name="Wu W."/>
            <person name="Wu Y.Q."/>
            <person name="Zhang X."/>
            <person name="Zou Z."/>
            <person name="Zucker H."/>
            <person name="Briscoe A.D."/>
            <person name="Burmester T."/>
            <person name="Clem R.J."/>
            <person name="Feyereisen R."/>
            <person name="Grimmelikhuijzen C.J.P."/>
            <person name="Hamodrakas S.J."/>
            <person name="Hansson B.S."/>
            <person name="Huguet E."/>
            <person name="Jermiin L.S."/>
            <person name="Lan Q."/>
            <person name="Lehman H.K."/>
            <person name="Lorenzen M."/>
            <person name="Merzendorfer H."/>
            <person name="Michalopoulos I."/>
            <person name="Morton D.B."/>
            <person name="Muthukrishnan S."/>
            <person name="Oakeshott J.G."/>
            <person name="Palmer W."/>
            <person name="Park Y."/>
            <person name="Passarelli A.L."/>
            <person name="Rozas J."/>
            <person name="Schwartz L.M."/>
            <person name="Smith W."/>
            <person name="Southgate A."/>
            <person name="Vilcinskas A."/>
            <person name="Vogt R."/>
            <person name="Wang P."/>
            <person name="Werren J."/>
            <person name="Yu X.Q."/>
            <person name="Zhou J.J."/>
            <person name="Brown S.J."/>
            <person name="Scherer S.E."/>
            <person name="Richards S."/>
            <person name="Blissard G.W."/>
        </authorList>
    </citation>
    <scope>NUCLEOTIDE SEQUENCE</scope>
</reference>
<evidence type="ECO:0000313" key="2">
    <source>
        <dbReference type="EMBL" id="KAG6454194.1"/>
    </source>
</evidence>
<evidence type="ECO:0000313" key="3">
    <source>
        <dbReference type="Proteomes" id="UP000791440"/>
    </source>
</evidence>
<keyword evidence="3" id="KW-1185">Reference proteome</keyword>
<evidence type="ECO:0008006" key="4">
    <source>
        <dbReference type="Google" id="ProtNLM"/>
    </source>
</evidence>
<protein>
    <recommendedName>
        <fullName evidence="4">Trichohyalin-plectin-homology domain-containing protein</fullName>
    </recommendedName>
</protein>
<proteinExistence type="predicted"/>
<name>A0A921ZC49_MANSE</name>
<feature type="coiled-coil region" evidence="1">
    <location>
        <begin position="401"/>
        <end position="428"/>
    </location>
</feature>
<reference evidence="2" key="2">
    <citation type="submission" date="2020-12" db="EMBL/GenBank/DDBJ databases">
        <authorList>
            <person name="Kanost M."/>
        </authorList>
    </citation>
    <scope>NUCLEOTIDE SEQUENCE</scope>
</reference>
<feature type="coiled-coil region" evidence="1">
    <location>
        <begin position="333"/>
        <end position="367"/>
    </location>
</feature>
<comment type="caution">
    <text evidence="2">The sequence shown here is derived from an EMBL/GenBank/DDBJ whole genome shotgun (WGS) entry which is preliminary data.</text>
</comment>
<gene>
    <name evidence="2" type="ORF">O3G_MSEX008563</name>
</gene>
<dbReference type="OrthoDB" id="75950at2759"/>